<accession>A0ABN5VNW8</accession>
<evidence type="ECO:0000256" key="2">
    <source>
        <dbReference type="SAM" id="Phobius"/>
    </source>
</evidence>
<reference evidence="4 5" key="1">
    <citation type="journal article" date="2010" name="ChemBioChem">
        <title>Cloning and characterization of the biosynthetic gene cluster of 16-membered macrolide antibiotic FD-891: involvement of a dual functional cytochrome P450 monooxygenase catalyzing epoxidation and hydroxylation.</title>
        <authorList>
            <person name="Kudo F."/>
            <person name="Motegi A."/>
            <person name="Mizoue K."/>
            <person name="Eguchi T."/>
        </authorList>
    </citation>
    <scope>NUCLEOTIDE SEQUENCE [LARGE SCALE GENOMIC DNA]</scope>
    <source>
        <strain evidence="4 5">A-8890</strain>
    </source>
</reference>
<feature type="region of interest" description="Disordered" evidence="1">
    <location>
        <begin position="79"/>
        <end position="99"/>
    </location>
</feature>
<protein>
    <recommendedName>
        <fullName evidence="6">Neocarzinostatin family protein</fullName>
    </recommendedName>
</protein>
<name>A0ABN5VNW8_9ACTN</name>
<keyword evidence="3" id="KW-0732">Signal</keyword>
<sequence>MEKGRNRTSAVVLCALVLLLVPVFAGAAGRAAAADKPSLKLSESQAGTGGSLTVTGTGWRPKALLMILICGQAEPSRGVPGGTNSCANSDGRAATADGEGRFSRKLPVAEPPVPCPCVVHVSTITGEKTEADVVFQVAGHSVQPLPEETGSGRLSVLTDTRLEGSSGLLTWFGAPPARELVLTVGNVGTAPVKDPLFQVGTSHGVFAPKWEEQQWRGTIAPGRKARIALPVELVAGAHGDYSVSLKYGGKVLAERPWDVGRPWGVTLFWLMLCVVVPAALFRAGMAVVDRVRPRRTTTARRRRGPRLPRLGLPTRKSDAADPSRTGPAQAEPRTVRTLPWFTPDTDPRATAGQLSAPQEEDPTSPTSPTSPTTPTGKGTT</sequence>
<evidence type="ECO:0000313" key="5">
    <source>
        <dbReference type="Proteomes" id="UP001321542"/>
    </source>
</evidence>
<dbReference type="InterPro" id="IPR027273">
    <property type="entry name" value="Neocarzinostatin-like"/>
</dbReference>
<feature type="signal peptide" evidence="3">
    <location>
        <begin position="1"/>
        <end position="27"/>
    </location>
</feature>
<organism evidence="4 5">
    <name type="scientific">Streptomyces graminofaciens</name>
    <dbReference type="NCBI Taxonomy" id="68212"/>
    <lineage>
        <taxon>Bacteria</taxon>
        <taxon>Bacillati</taxon>
        <taxon>Actinomycetota</taxon>
        <taxon>Actinomycetes</taxon>
        <taxon>Kitasatosporales</taxon>
        <taxon>Streptomycetaceae</taxon>
        <taxon>Streptomyces</taxon>
    </lineage>
</organism>
<dbReference type="EMBL" id="AP018448">
    <property type="protein sequence ID" value="BBC33721.1"/>
    <property type="molecule type" value="Genomic_DNA"/>
</dbReference>
<keyword evidence="2" id="KW-0472">Membrane</keyword>
<feature type="region of interest" description="Disordered" evidence="1">
    <location>
        <begin position="293"/>
        <end position="380"/>
    </location>
</feature>
<gene>
    <name evidence="4" type="ORF">SGFS_050150</name>
</gene>
<evidence type="ECO:0008006" key="6">
    <source>
        <dbReference type="Google" id="ProtNLM"/>
    </source>
</evidence>
<evidence type="ECO:0000256" key="3">
    <source>
        <dbReference type="SAM" id="SignalP"/>
    </source>
</evidence>
<feature type="compositionally biased region" description="Low complexity" evidence="1">
    <location>
        <begin position="363"/>
        <end position="380"/>
    </location>
</feature>
<feature type="compositionally biased region" description="Basic residues" evidence="1">
    <location>
        <begin position="293"/>
        <end position="306"/>
    </location>
</feature>
<dbReference type="SUPFAM" id="SSF49319">
    <property type="entry name" value="Actinoxanthin-like"/>
    <property type="match status" value="1"/>
</dbReference>
<reference evidence="4 5" key="2">
    <citation type="journal article" date="2023" name="ChemBioChem">
        <title>Acyltransferase Domain Exchange between Two Independent Type I Polyketide Synthases in the Same Producer Strain of Macrolide Antibiotics.</title>
        <authorList>
            <person name="Kudo F."/>
            <person name="Kishikawa K."/>
            <person name="Tsuboi K."/>
            <person name="Kido T."/>
            <person name="Usui T."/>
            <person name="Hashimoto J."/>
            <person name="Shin-Ya K."/>
            <person name="Miyanaga A."/>
            <person name="Eguchi T."/>
        </authorList>
    </citation>
    <scope>NUCLEOTIDE SEQUENCE [LARGE SCALE GENOMIC DNA]</scope>
    <source>
        <strain evidence="4 5">A-8890</strain>
    </source>
</reference>
<keyword evidence="2" id="KW-0812">Transmembrane</keyword>
<feature type="chain" id="PRO_5045037074" description="Neocarzinostatin family protein" evidence="3">
    <location>
        <begin position="28"/>
        <end position="380"/>
    </location>
</feature>
<dbReference type="Proteomes" id="UP001321542">
    <property type="component" value="Chromosome"/>
</dbReference>
<dbReference type="RefSeq" id="WP_286253467.1">
    <property type="nucleotide sequence ID" value="NZ_AP018448.1"/>
</dbReference>
<dbReference type="Gene3D" id="2.60.40.230">
    <property type="entry name" value="Neocarzinostatin-like"/>
    <property type="match status" value="1"/>
</dbReference>
<proteinExistence type="predicted"/>
<keyword evidence="2" id="KW-1133">Transmembrane helix</keyword>
<keyword evidence="5" id="KW-1185">Reference proteome</keyword>
<evidence type="ECO:0000313" key="4">
    <source>
        <dbReference type="EMBL" id="BBC33721.1"/>
    </source>
</evidence>
<feature type="transmembrane region" description="Helical" evidence="2">
    <location>
        <begin position="263"/>
        <end position="285"/>
    </location>
</feature>
<evidence type="ECO:0000256" key="1">
    <source>
        <dbReference type="SAM" id="MobiDB-lite"/>
    </source>
</evidence>